<gene>
    <name evidence="1" type="ORF">FB45DRAFT_931844</name>
</gene>
<keyword evidence="2" id="KW-1185">Reference proteome</keyword>
<evidence type="ECO:0000313" key="2">
    <source>
        <dbReference type="Proteomes" id="UP001221142"/>
    </source>
</evidence>
<name>A0AAD7BEN4_9AGAR</name>
<accession>A0AAD7BEN4</accession>
<evidence type="ECO:0000313" key="1">
    <source>
        <dbReference type="EMBL" id="KAJ7618523.1"/>
    </source>
</evidence>
<organism evidence="1 2">
    <name type="scientific">Roridomyces roridus</name>
    <dbReference type="NCBI Taxonomy" id="1738132"/>
    <lineage>
        <taxon>Eukaryota</taxon>
        <taxon>Fungi</taxon>
        <taxon>Dikarya</taxon>
        <taxon>Basidiomycota</taxon>
        <taxon>Agaricomycotina</taxon>
        <taxon>Agaricomycetes</taxon>
        <taxon>Agaricomycetidae</taxon>
        <taxon>Agaricales</taxon>
        <taxon>Marasmiineae</taxon>
        <taxon>Mycenaceae</taxon>
        <taxon>Roridomyces</taxon>
    </lineage>
</organism>
<dbReference type="Proteomes" id="UP001221142">
    <property type="component" value="Unassembled WGS sequence"/>
</dbReference>
<protein>
    <submittedName>
        <fullName evidence="1">Uncharacterized protein</fullName>
    </submittedName>
</protein>
<sequence>VGDLALDIFRQLQPTLDQLLASSATQLYSGRWISDDSEIIIAVKEGSLWVTKLQLKGSDVLRLVQDTDKPEPITVWSTGRLHEFRMAFTLASRVCIRSWATIDDGFARGYPTDLIYFTDKVDGMKLHMPSVNLVFPRK</sequence>
<feature type="non-terminal residue" evidence="1">
    <location>
        <position position="138"/>
    </location>
</feature>
<dbReference type="EMBL" id="JARKIF010000019">
    <property type="protein sequence ID" value="KAJ7618523.1"/>
    <property type="molecule type" value="Genomic_DNA"/>
</dbReference>
<reference evidence="1" key="1">
    <citation type="submission" date="2023-03" db="EMBL/GenBank/DDBJ databases">
        <title>Massive genome expansion in bonnet fungi (Mycena s.s.) driven by repeated elements and novel gene families across ecological guilds.</title>
        <authorList>
            <consortium name="Lawrence Berkeley National Laboratory"/>
            <person name="Harder C.B."/>
            <person name="Miyauchi S."/>
            <person name="Viragh M."/>
            <person name="Kuo A."/>
            <person name="Thoen E."/>
            <person name="Andreopoulos B."/>
            <person name="Lu D."/>
            <person name="Skrede I."/>
            <person name="Drula E."/>
            <person name="Henrissat B."/>
            <person name="Morin E."/>
            <person name="Kohler A."/>
            <person name="Barry K."/>
            <person name="LaButti K."/>
            <person name="Morin E."/>
            <person name="Salamov A."/>
            <person name="Lipzen A."/>
            <person name="Mereny Z."/>
            <person name="Hegedus B."/>
            <person name="Baldrian P."/>
            <person name="Stursova M."/>
            <person name="Weitz H."/>
            <person name="Taylor A."/>
            <person name="Grigoriev I.V."/>
            <person name="Nagy L.G."/>
            <person name="Martin F."/>
            <person name="Kauserud H."/>
        </authorList>
    </citation>
    <scope>NUCLEOTIDE SEQUENCE</scope>
    <source>
        <strain evidence="1">9284</strain>
    </source>
</reference>
<dbReference type="AlphaFoldDB" id="A0AAD7BEN4"/>
<proteinExistence type="predicted"/>
<comment type="caution">
    <text evidence="1">The sequence shown here is derived from an EMBL/GenBank/DDBJ whole genome shotgun (WGS) entry which is preliminary data.</text>
</comment>